<dbReference type="InterPro" id="IPR006439">
    <property type="entry name" value="HAD-SF_hydro_IA"/>
</dbReference>
<dbReference type="SFLD" id="SFLDG01129">
    <property type="entry name" value="C1.5:_HAD__Beta-PGM__Phosphata"/>
    <property type="match status" value="1"/>
</dbReference>
<dbReference type="InterPro" id="IPR036412">
    <property type="entry name" value="HAD-like_sf"/>
</dbReference>
<dbReference type="OrthoDB" id="3256520at2759"/>
<reference evidence="3 4" key="1">
    <citation type="submission" date="2017-04" db="EMBL/GenBank/DDBJ databases">
        <title>Genome Sequence of the Model Brown-Rot Fungus Postia placenta SB12.</title>
        <authorList>
            <consortium name="DOE Joint Genome Institute"/>
            <person name="Gaskell J."/>
            <person name="Kersten P."/>
            <person name="Larrondo L.F."/>
            <person name="Canessa P."/>
            <person name="Martinez D."/>
            <person name="Hibbett D."/>
            <person name="Schmoll M."/>
            <person name="Kubicek C.P."/>
            <person name="Martinez A.T."/>
            <person name="Yadav J."/>
            <person name="Master E."/>
            <person name="Magnuson J.K."/>
            <person name="James T."/>
            <person name="Yaver D."/>
            <person name="Berka R."/>
            <person name="Labutti K."/>
            <person name="Lipzen A."/>
            <person name="Aerts A."/>
            <person name="Barry K."/>
            <person name="Henrissat B."/>
            <person name="Blanchette R."/>
            <person name="Grigoriev I."/>
            <person name="Cullen D."/>
        </authorList>
    </citation>
    <scope>NUCLEOTIDE SEQUENCE [LARGE SCALE GENOMIC DNA]</scope>
    <source>
        <strain evidence="3 4">MAD-698-R-SB12</strain>
    </source>
</reference>
<dbReference type="GO" id="GO:0016791">
    <property type="term" value="F:phosphatase activity"/>
    <property type="evidence" value="ECO:0007669"/>
    <property type="project" value="UniProtKB-ARBA"/>
</dbReference>
<dbReference type="Gene3D" id="1.10.150.240">
    <property type="entry name" value="Putative phosphatase, domain 2"/>
    <property type="match status" value="1"/>
</dbReference>
<dbReference type="InterPro" id="IPR006328">
    <property type="entry name" value="2-HAD"/>
</dbReference>
<evidence type="ECO:0000256" key="1">
    <source>
        <dbReference type="ARBA" id="ARBA00008106"/>
    </source>
</evidence>
<sequence length="245" mass="27093">MTDHRKLVLALDIYGTILDTGNITSGIRTHMQCSDETATQLSQMWRRYQLEYTWRLNSIGFYEPFDVVTRNSLKHASAETGLALSDDTIEMLMNEYNHLSPYGDAVQALEELNRLENVELMIFSNGTEKMVSTALHASLPQALLPLPLYLVDEVKRYKPATEVYDGLANKVKSLSSSDGDRADIWLVSGNPFDVTGARAAGLGAFWVDRAAKGWTDQLPLPLNGTGPLKIVHSLSDLAAVVESMS</sequence>
<dbReference type="InterPro" id="IPR023214">
    <property type="entry name" value="HAD_sf"/>
</dbReference>
<dbReference type="Proteomes" id="UP000194127">
    <property type="component" value="Unassembled WGS sequence"/>
</dbReference>
<evidence type="ECO:0000256" key="2">
    <source>
        <dbReference type="ARBA" id="ARBA00022801"/>
    </source>
</evidence>
<keyword evidence="4" id="KW-1185">Reference proteome</keyword>
<dbReference type="Pfam" id="PF00702">
    <property type="entry name" value="Hydrolase"/>
    <property type="match status" value="1"/>
</dbReference>
<evidence type="ECO:0000313" key="3">
    <source>
        <dbReference type="EMBL" id="OSX61967.1"/>
    </source>
</evidence>
<proteinExistence type="inferred from homology"/>
<evidence type="ECO:0008006" key="5">
    <source>
        <dbReference type="Google" id="ProtNLM"/>
    </source>
</evidence>
<dbReference type="EMBL" id="KZ110597">
    <property type="protein sequence ID" value="OSX61967.1"/>
    <property type="molecule type" value="Genomic_DNA"/>
</dbReference>
<dbReference type="GO" id="GO:0019120">
    <property type="term" value="F:hydrolase activity, acting on acid halide bonds, in C-halide compounds"/>
    <property type="evidence" value="ECO:0007669"/>
    <property type="project" value="InterPro"/>
</dbReference>
<dbReference type="PANTHER" id="PTHR43316:SF3">
    <property type="entry name" value="HALOACID DEHALOGENASE, TYPE II (AFU_ORTHOLOGUE AFUA_2G07750)-RELATED"/>
    <property type="match status" value="1"/>
</dbReference>
<protein>
    <recommendedName>
        <fullName evidence="5">Haloacid dehalogenase</fullName>
    </recommendedName>
</protein>
<evidence type="ECO:0000313" key="4">
    <source>
        <dbReference type="Proteomes" id="UP000194127"/>
    </source>
</evidence>
<dbReference type="AlphaFoldDB" id="A0A1X6N029"/>
<organism evidence="3 4">
    <name type="scientific">Postia placenta MAD-698-R-SB12</name>
    <dbReference type="NCBI Taxonomy" id="670580"/>
    <lineage>
        <taxon>Eukaryota</taxon>
        <taxon>Fungi</taxon>
        <taxon>Dikarya</taxon>
        <taxon>Basidiomycota</taxon>
        <taxon>Agaricomycotina</taxon>
        <taxon>Agaricomycetes</taxon>
        <taxon>Polyporales</taxon>
        <taxon>Adustoporiaceae</taxon>
        <taxon>Rhodonia</taxon>
    </lineage>
</organism>
<accession>A0A1X6N029</accession>
<dbReference type="SFLD" id="SFLDS00003">
    <property type="entry name" value="Haloacid_Dehalogenase"/>
    <property type="match status" value="1"/>
</dbReference>
<dbReference type="PRINTS" id="PR00413">
    <property type="entry name" value="HADHALOGNASE"/>
</dbReference>
<dbReference type="RefSeq" id="XP_024338761.1">
    <property type="nucleotide sequence ID" value="XM_024477610.1"/>
</dbReference>
<keyword evidence="2" id="KW-0378">Hydrolase</keyword>
<comment type="similarity">
    <text evidence="1">Belongs to the HAD-like hydrolase superfamily. S-2-haloalkanoic acid dehalogenase family.</text>
</comment>
<dbReference type="NCBIfam" id="TIGR01428">
    <property type="entry name" value="HAD_type_II"/>
    <property type="match status" value="1"/>
</dbReference>
<dbReference type="Gene3D" id="3.40.50.1000">
    <property type="entry name" value="HAD superfamily/HAD-like"/>
    <property type="match status" value="1"/>
</dbReference>
<dbReference type="PANTHER" id="PTHR43316">
    <property type="entry name" value="HYDROLASE, HALOACID DELAHOGENASE-RELATED"/>
    <property type="match status" value="1"/>
</dbReference>
<dbReference type="GeneID" id="36322560"/>
<gene>
    <name evidence="3" type="ORF">POSPLADRAFT_1039875</name>
</gene>
<name>A0A1X6N029_9APHY</name>
<dbReference type="SUPFAM" id="SSF56784">
    <property type="entry name" value="HAD-like"/>
    <property type="match status" value="1"/>
</dbReference>
<dbReference type="InterPro" id="IPR023198">
    <property type="entry name" value="PGP-like_dom2"/>
</dbReference>
<dbReference type="STRING" id="670580.A0A1X6N029"/>
<dbReference type="InterPro" id="IPR051540">
    <property type="entry name" value="S-2-haloacid_dehalogenase"/>
</dbReference>